<reference evidence="2 3" key="1">
    <citation type="submission" date="2020-08" db="EMBL/GenBank/DDBJ databases">
        <title>Genomic Encyclopedia of Type Strains, Phase IV (KMG-IV): sequencing the most valuable type-strain genomes for metagenomic binning, comparative biology and taxonomic classification.</title>
        <authorList>
            <person name="Goeker M."/>
        </authorList>
    </citation>
    <scope>NUCLEOTIDE SEQUENCE [LARGE SCALE GENOMIC DNA]</scope>
    <source>
        <strain evidence="2 3">DSM 12421</strain>
    </source>
</reference>
<organism evidence="2 3">
    <name type="scientific">Sulfurisphaera ohwakuensis</name>
    <dbReference type="NCBI Taxonomy" id="69656"/>
    <lineage>
        <taxon>Archaea</taxon>
        <taxon>Thermoproteota</taxon>
        <taxon>Thermoprotei</taxon>
        <taxon>Sulfolobales</taxon>
        <taxon>Sulfolobaceae</taxon>
        <taxon>Sulfurisphaera</taxon>
    </lineage>
</organism>
<name>A0A7J9RV43_SULOH</name>
<dbReference type="EMBL" id="JACHFY010000008">
    <property type="protein sequence ID" value="MBB5253919.1"/>
    <property type="molecule type" value="Genomic_DNA"/>
</dbReference>
<proteinExistence type="predicted"/>
<dbReference type="InterPro" id="IPR052519">
    <property type="entry name" value="Euk-type_GlcNAc_Kinase"/>
</dbReference>
<sequence length="299" mass="32119">MMIIVGVDAGGTKTKAVAYDCEGNFIGEGSSGPGNYHNVGLTRAIENIKEAVKIAAKGEADVVGMGVAGLDSKFDWENFTPLASLIAPKVIIQHDGVIALFAETLGEPGVVVIAGTGSVVEGYNGKEFLRVGGRGWLLSDDGSAYWVGRKALRKVLKMMDGLENKTILYNKVLEMINVKDLDELVMWSYTSSCQIDLIASIAKAVDEAANEGDTVAIDILKQGAELLASQAVYLAKKIGTNKVYLKGGMFRSNIYHKFFTLYLEKEGIISDLGKRSPEIGAVILAYKEVGCDIKKLISD</sequence>
<gene>
    <name evidence="2" type="ORF">HNQ62_001690</name>
</gene>
<feature type="domain" description="ATPase BadF/BadG/BcrA/BcrD type" evidence="1">
    <location>
        <begin position="5"/>
        <end position="285"/>
    </location>
</feature>
<keyword evidence="2" id="KW-0808">Transferase</keyword>
<dbReference type="CDD" id="cd24080">
    <property type="entry name" value="ASKHA_NBD_StHK-like"/>
    <property type="match status" value="1"/>
</dbReference>
<dbReference type="Pfam" id="PF01869">
    <property type="entry name" value="BcrAD_BadFG"/>
    <property type="match status" value="1"/>
</dbReference>
<evidence type="ECO:0000259" key="1">
    <source>
        <dbReference type="Pfam" id="PF01869"/>
    </source>
</evidence>
<dbReference type="InterPro" id="IPR043129">
    <property type="entry name" value="ATPase_NBD"/>
</dbReference>
<accession>A0A7J9RV43</accession>
<dbReference type="AlphaFoldDB" id="A0A7J9RV43"/>
<dbReference type="SUPFAM" id="SSF53067">
    <property type="entry name" value="Actin-like ATPase domain"/>
    <property type="match status" value="2"/>
</dbReference>
<dbReference type="PANTHER" id="PTHR43190:SF3">
    <property type="entry name" value="N-ACETYL-D-GLUCOSAMINE KINASE"/>
    <property type="match status" value="1"/>
</dbReference>
<keyword evidence="2" id="KW-0418">Kinase</keyword>
<dbReference type="GO" id="GO:0016301">
    <property type="term" value="F:kinase activity"/>
    <property type="evidence" value="ECO:0007669"/>
    <property type="project" value="UniProtKB-KW"/>
</dbReference>
<comment type="caution">
    <text evidence="2">The sequence shown here is derived from an EMBL/GenBank/DDBJ whole genome shotgun (WGS) entry which is preliminary data.</text>
</comment>
<protein>
    <submittedName>
        <fullName evidence="2">N-acetylglucosamine kinase-like BadF-type ATPase</fullName>
    </submittedName>
</protein>
<dbReference type="PANTHER" id="PTHR43190">
    <property type="entry name" value="N-ACETYL-D-GLUCOSAMINE KINASE"/>
    <property type="match status" value="1"/>
</dbReference>
<evidence type="ECO:0000313" key="2">
    <source>
        <dbReference type="EMBL" id="MBB5253919.1"/>
    </source>
</evidence>
<dbReference type="Proteomes" id="UP000582213">
    <property type="component" value="Unassembled WGS sequence"/>
</dbReference>
<evidence type="ECO:0000313" key="3">
    <source>
        <dbReference type="Proteomes" id="UP000582213"/>
    </source>
</evidence>
<dbReference type="InterPro" id="IPR002731">
    <property type="entry name" value="ATPase_BadF"/>
</dbReference>
<dbReference type="Gene3D" id="3.30.420.40">
    <property type="match status" value="2"/>
</dbReference>